<keyword evidence="7" id="KW-1133">Transmembrane helix</keyword>
<reference evidence="8" key="1">
    <citation type="submission" date="2020-08" db="EMBL/GenBank/DDBJ databases">
        <title>Multicomponent nature underlies the extraordinary mechanical properties of spider dragline silk.</title>
        <authorList>
            <person name="Kono N."/>
            <person name="Nakamura H."/>
            <person name="Mori M."/>
            <person name="Yoshida Y."/>
            <person name="Ohtoshi R."/>
            <person name="Malay A.D."/>
            <person name="Moran D.A.P."/>
            <person name="Tomita M."/>
            <person name="Numata K."/>
            <person name="Arakawa K."/>
        </authorList>
    </citation>
    <scope>NUCLEOTIDE SEQUENCE</scope>
</reference>
<keyword evidence="3" id="KW-0479">Metal-binding</keyword>
<keyword evidence="5" id="KW-0408">Iron</keyword>
<evidence type="ECO:0000256" key="7">
    <source>
        <dbReference type="SAM" id="Phobius"/>
    </source>
</evidence>
<dbReference type="SUPFAM" id="SSF48264">
    <property type="entry name" value="Cytochrome P450"/>
    <property type="match status" value="2"/>
</dbReference>
<evidence type="ECO:0000256" key="2">
    <source>
        <dbReference type="ARBA" id="ARBA00022617"/>
    </source>
</evidence>
<dbReference type="AlphaFoldDB" id="A0A8X6WUJ9"/>
<dbReference type="Proteomes" id="UP000886998">
    <property type="component" value="Unassembled WGS sequence"/>
</dbReference>
<gene>
    <name evidence="8" type="primary">CYP3A24</name>
    <name evidence="8" type="ORF">TNIN_120302</name>
</gene>
<evidence type="ECO:0000256" key="3">
    <source>
        <dbReference type="ARBA" id="ARBA00022723"/>
    </source>
</evidence>
<feature type="non-terminal residue" evidence="8">
    <location>
        <position position="1"/>
    </location>
</feature>
<name>A0A8X6WUJ9_9ARAC</name>
<sequence>MLPQTGSDYHFWTLVKNSLSNGSTFNSSGDSNQLHSFRHHTVCFQQTKASQDSQALWNSWTRTILFSGNMDQLKSEPTPNDIITSWLKKYGNVFGYYLGEIPYIVVNDLEMLKQVFIKDFHMFVNRPDMLLDISPLNNTVGTIQGKRWKEVRTLLTPTFSSGKIKLMTSIVDKKVDVTVNEISKRAEKNEMFDIYQLVQGLTLDVISDCALAMKTHCQENSQIFSLLLNYLTSGQMTKLIVDSVKSAIDVRRKNPEFKSMDLLQIMLDHRESDPSVSSGLTDEEIVANAYVFILAGFETTANALAFTFYLLIKHPDIQEKLYQEIKDIEDSNYNSIQSIPYLDQVFSESLRCYLHLPDSYQGHVLRTIRKKELYWFKVCSVRSKTCDIQTGEKVQVRNMRKNCGSLTACMPYCSNQSSKWCISQGYTAHYYALKSTSLSSDFGGIATFWNLTVAKCNYGTTARCSVVVGCGQSLRMEVFLTLLVVLASSFGFVILRWAINRHQRLKLLKRYGIPGPEPSFLSGNMDQLKSEPTPNDLITSWLKKYGNVFGYYLGEIPYVVVNDLEMLKQMFIKDFNVFTNRQEMHLDVSPLNKTILALKDKRWKEVRSLLTPTFSSGKIKLMTNIVDKK</sequence>
<evidence type="ECO:0000256" key="4">
    <source>
        <dbReference type="ARBA" id="ARBA00023002"/>
    </source>
</evidence>
<evidence type="ECO:0000256" key="6">
    <source>
        <dbReference type="ARBA" id="ARBA00023033"/>
    </source>
</evidence>
<keyword evidence="2" id="KW-0349">Heme</keyword>
<proteinExistence type="inferred from homology"/>
<comment type="similarity">
    <text evidence="1">Belongs to the cytochrome P450 family.</text>
</comment>
<keyword evidence="9" id="KW-1185">Reference proteome</keyword>
<evidence type="ECO:0000256" key="5">
    <source>
        <dbReference type="ARBA" id="ARBA00023004"/>
    </source>
</evidence>
<keyword evidence="7" id="KW-0472">Membrane</keyword>
<dbReference type="InterPro" id="IPR001128">
    <property type="entry name" value="Cyt_P450"/>
</dbReference>
<dbReference type="PANTHER" id="PTHR24302:SF15">
    <property type="entry name" value="FATTY-ACID PEROXYGENASE"/>
    <property type="match status" value="1"/>
</dbReference>
<dbReference type="PRINTS" id="PR00463">
    <property type="entry name" value="EP450I"/>
</dbReference>
<organism evidence="8 9">
    <name type="scientific">Trichonephila inaurata madagascariensis</name>
    <dbReference type="NCBI Taxonomy" id="2747483"/>
    <lineage>
        <taxon>Eukaryota</taxon>
        <taxon>Metazoa</taxon>
        <taxon>Ecdysozoa</taxon>
        <taxon>Arthropoda</taxon>
        <taxon>Chelicerata</taxon>
        <taxon>Arachnida</taxon>
        <taxon>Araneae</taxon>
        <taxon>Araneomorphae</taxon>
        <taxon>Entelegynae</taxon>
        <taxon>Araneoidea</taxon>
        <taxon>Nephilidae</taxon>
        <taxon>Trichonephila</taxon>
        <taxon>Trichonephila inaurata</taxon>
    </lineage>
</organism>
<evidence type="ECO:0000313" key="8">
    <source>
        <dbReference type="EMBL" id="GFY41588.1"/>
    </source>
</evidence>
<keyword evidence="7" id="KW-0812">Transmembrane</keyword>
<protein>
    <submittedName>
        <fullName evidence="8">Cytochrome P450 3A24</fullName>
    </submittedName>
</protein>
<feature type="transmembrane region" description="Helical" evidence="7">
    <location>
        <begin position="478"/>
        <end position="499"/>
    </location>
</feature>
<dbReference type="InterPro" id="IPR050705">
    <property type="entry name" value="Cytochrome_P450_3A"/>
</dbReference>
<evidence type="ECO:0000313" key="9">
    <source>
        <dbReference type="Proteomes" id="UP000886998"/>
    </source>
</evidence>
<dbReference type="GO" id="GO:0008395">
    <property type="term" value="F:steroid hydroxylase activity"/>
    <property type="evidence" value="ECO:0007669"/>
    <property type="project" value="TreeGrafter"/>
</dbReference>
<dbReference type="Pfam" id="PF00067">
    <property type="entry name" value="p450"/>
    <property type="match status" value="3"/>
</dbReference>
<dbReference type="GO" id="GO:0020037">
    <property type="term" value="F:heme binding"/>
    <property type="evidence" value="ECO:0007669"/>
    <property type="project" value="InterPro"/>
</dbReference>
<accession>A0A8X6WUJ9</accession>
<dbReference type="OrthoDB" id="6501435at2759"/>
<keyword evidence="6" id="KW-0503">Monooxygenase</keyword>
<dbReference type="InterPro" id="IPR002401">
    <property type="entry name" value="Cyt_P450_E_grp-I"/>
</dbReference>
<evidence type="ECO:0000256" key="1">
    <source>
        <dbReference type="ARBA" id="ARBA00010617"/>
    </source>
</evidence>
<dbReference type="PANTHER" id="PTHR24302">
    <property type="entry name" value="CYTOCHROME P450 FAMILY 3"/>
    <property type="match status" value="1"/>
</dbReference>
<dbReference type="Gene3D" id="1.10.630.10">
    <property type="entry name" value="Cytochrome P450"/>
    <property type="match status" value="2"/>
</dbReference>
<dbReference type="GO" id="GO:0005506">
    <property type="term" value="F:iron ion binding"/>
    <property type="evidence" value="ECO:0007669"/>
    <property type="project" value="InterPro"/>
</dbReference>
<dbReference type="EMBL" id="BMAV01002584">
    <property type="protein sequence ID" value="GFY41588.1"/>
    <property type="molecule type" value="Genomic_DNA"/>
</dbReference>
<keyword evidence="4" id="KW-0560">Oxidoreductase</keyword>
<comment type="caution">
    <text evidence="8">The sequence shown here is derived from an EMBL/GenBank/DDBJ whole genome shotgun (WGS) entry which is preliminary data.</text>
</comment>
<dbReference type="GO" id="GO:0016705">
    <property type="term" value="F:oxidoreductase activity, acting on paired donors, with incorporation or reduction of molecular oxygen"/>
    <property type="evidence" value="ECO:0007669"/>
    <property type="project" value="InterPro"/>
</dbReference>
<dbReference type="InterPro" id="IPR036396">
    <property type="entry name" value="Cyt_P450_sf"/>
</dbReference>